<comment type="subcellular location">
    <subcellularLocation>
        <location evidence="1">Secreted</location>
        <location evidence="1">Cell wall</location>
    </subcellularLocation>
</comment>
<dbReference type="GO" id="GO:0071555">
    <property type="term" value="P:cell wall organization"/>
    <property type="evidence" value="ECO:0007669"/>
    <property type="project" value="UniProtKB-KW"/>
</dbReference>
<evidence type="ECO:0000256" key="8">
    <source>
        <dbReference type="ARBA" id="ARBA00023295"/>
    </source>
</evidence>
<dbReference type="EMBL" id="KV454297">
    <property type="protein sequence ID" value="ODQ71671.1"/>
    <property type="molecule type" value="Genomic_DNA"/>
</dbReference>
<evidence type="ECO:0008006" key="14">
    <source>
        <dbReference type="Google" id="ProtNLM"/>
    </source>
</evidence>
<dbReference type="GO" id="GO:0005576">
    <property type="term" value="C:extracellular region"/>
    <property type="evidence" value="ECO:0007669"/>
    <property type="project" value="TreeGrafter"/>
</dbReference>
<keyword evidence="9" id="KW-0961">Cell wall biogenesis/degradation</keyword>
<keyword evidence="7" id="KW-0325">Glycoprotein</keyword>
<reference evidence="12 13" key="1">
    <citation type="journal article" date="2016" name="Proc. Natl. Acad. Sci. U.S.A.">
        <title>Comparative genomics of biotechnologically important yeasts.</title>
        <authorList>
            <person name="Riley R."/>
            <person name="Haridas S."/>
            <person name="Wolfe K.H."/>
            <person name="Lopes M.R."/>
            <person name="Hittinger C.T."/>
            <person name="Goeker M."/>
            <person name="Salamov A.A."/>
            <person name="Wisecaver J.H."/>
            <person name="Long T.M."/>
            <person name="Calvey C.H."/>
            <person name="Aerts A.L."/>
            <person name="Barry K.W."/>
            <person name="Choi C."/>
            <person name="Clum A."/>
            <person name="Coughlan A.Y."/>
            <person name="Deshpande S."/>
            <person name="Douglass A.P."/>
            <person name="Hanson S.J."/>
            <person name="Klenk H.-P."/>
            <person name="LaButti K.M."/>
            <person name="Lapidus A."/>
            <person name="Lindquist E.A."/>
            <person name="Lipzen A.M."/>
            <person name="Meier-Kolthoff J.P."/>
            <person name="Ohm R.A."/>
            <person name="Otillar R.P."/>
            <person name="Pangilinan J.L."/>
            <person name="Peng Y."/>
            <person name="Rokas A."/>
            <person name="Rosa C.A."/>
            <person name="Scheuner C."/>
            <person name="Sibirny A.A."/>
            <person name="Slot J.C."/>
            <person name="Stielow J.B."/>
            <person name="Sun H."/>
            <person name="Kurtzman C.P."/>
            <person name="Blackwell M."/>
            <person name="Grigoriev I.V."/>
            <person name="Jeffries T.W."/>
        </authorList>
    </citation>
    <scope>NUCLEOTIDE SEQUENCE [LARGE SCALE GENOMIC DNA]</scope>
    <source>
        <strain evidence="12 13">NRRL Y-11557</strain>
    </source>
</reference>
<evidence type="ECO:0000256" key="11">
    <source>
        <dbReference type="SAM" id="SignalP"/>
    </source>
</evidence>
<evidence type="ECO:0000256" key="6">
    <source>
        <dbReference type="ARBA" id="ARBA00022801"/>
    </source>
</evidence>
<dbReference type="Proteomes" id="UP000094385">
    <property type="component" value="Unassembled WGS sequence"/>
</dbReference>
<evidence type="ECO:0000256" key="10">
    <source>
        <dbReference type="SAM" id="MobiDB-lite"/>
    </source>
</evidence>
<feature type="signal peptide" evidence="11">
    <location>
        <begin position="1"/>
        <end position="21"/>
    </location>
</feature>
<keyword evidence="3" id="KW-0134">Cell wall</keyword>
<evidence type="ECO:0000256" key="2">
    <source>
        <dbReference type="ARBA" id="ARBA00008773"/>
    </source>
</evidence>
<protein>
    <recommendedName>
        <fullName evidence="14">Glycoside hydrolase family 17 protein</fullName>
    </recommendedName>
</protein>
<dbReference type="Gene3D" id="3.20.20.80">
    <property type="entry name" value="Glycosidases"/>
    <property type="match status" value="1"/>
</dbReference>
<dbReference type="GO" id="GO:0009986">
    <property type="term" value="C:cell surface"/>
    <property type="evidence" value="ECO:0007669"/>
    <property type="project" value="TreeGrafter"/>
</dbReference>
<dbReference type="FunFam" id="3.20.20.80:FF:000111">
    <property type="entry name" value="Soluble cell wall protein"/>
    <property type="match status" value="1"/>
</dbReference>
<keyword evidence="4" id="KW-0964">Secreted</keyword>
<dbReference type="PANTHER" id="PTHR16631">
    <property type="entry name" value="GLUCAN 1,3-BETA-GLUCOSIDASE"/>
    <property type="match status" value="1"/>
</dbReference>
<proteinExistence type="inferred from homology"/>
<evidence type="ECO:0000256" key="7">
    <source>
        <dbReference type="ARBA" id="ARBA00023180"/>
    </source>
</evidence>
<evidence type="ECO:0000256" key="5">
    <source>
        <dbReference type="ARBA" id="ARBA00022729"/>
    </source>
</evidence>
<feature type="region of interest" description="Disordered" evidence="10">
    <location>
        <begin position="156"/>
        <end position="190"/>
    </location>
</feature>
<dbReference type="InterPro" id="IPR050732">
    <property type="entry name" value="Beta-glucan_modifiers"/>
</dbReference>
<dbReference type="OrthoDB" id="941679at2759"/>
<evidence type="ECO:0000256" key="9">
    <source>
        <dbReference type="ARBA" id="ARBA00023316"/>
    </source>
</evidence>
<dbReference type="STRING" id="675824.A0A1E3Q1Y3"/>
<evidence type="ECO:0000256" key="1">
    <source>
        <dbReference type="ARBA" id="ARBA00004191"/>
    </source>
</evidence>
<keyword evidence="6" id="KW-0378">Hydrolase</keyword>
<organism evidence="12 13">
    <name type="scientific">Lipomyces starkeyi NRRL Y-11557</name>
    <dbReference type="NCBI Taxonomy" id="675824"/>
    <lineage>
        <taxon>Eukaryota</taxon>
        <taxon>Fungi</taxon>
        <taxon>Dikarya</taxon>
        <taxon>Ascomycota</taxon>
        <taxon>Saccharomycotina</taxon>
        <taxon>Lipomycetes</taxon>
        <taxon>Lipomycetales</taxon>
        <taxon>Lipomycetaceae</taxon>
        <taxon>Lipomyces</taxon>
    </lineage>
</organism>
<evidence type="ECO:0000313" key="13">
    <source>
        <dbReference type="Proteomes" id="UP000094385"/>
    </source>
</evidence>
<keyword evidence="8" id="KW-0326">Glycosidase</keyword>
<dbReference type="GO" id="GO:0009277">
    <property type="term" value="C:fungal-type cell wall"/>
    <property type="evidence" value="ECO:0007669"/>
    <property type="project" value="UniProtKB-ARBA"/>
</dbReference>
<evidence type="ECO:0000313" key="12">
    <source>
        <dbReference type="EMBL" id="ODQ71671.1"/>
    </source>
</evidence>
<accession>A0A1E3Q1Y3</accession>
<sequence>MAKPAVIYLLALVALLQIVLAQPVNVQKRHAHNLHRRNPSPVADAEPDVVYVTVAATVTATAEAYENSDGVVVVTAVVDQWGNPIEVSSSTTSTVPTTTSVADVAPAPAVAVVEVSSSSTPVYVAPTSTSSAVYVAPTSTSTSVYVAPTSTSTSVYVAPTTSSTTPESSPASTSSSAAASSSSSSGSFSGSKGIVYSPYNADGTCKSASQVASDVAEFESYSLIRLYGVDCAQVENVWAAISSSQKLFIGVYDVTQLDSAVSTISSAAGTYGWDQVYTVAIGNELVNSGTYTAAEVVGFVNTGRSLLRAAGYEGPVVTVDTFVAVIANPSLCAASDYAAVNCHPFFDGGVVAADSGTFVQTQIGRVSAVCPGQDVLITESGWPKQGQNNGVAVPSVPNQQAALASLLEYVADQLIEFTAFNDYWKSPGEFGVEQYWGILDS</sequence>
<name>A0A1E3Q1Y3_LIPST</name>
<dbReference type="GO" id="GO:0042973">
    <property type="term" value="F:glucan endo-1,3-beta-D-glucosidase activity"/>
    <property type="evidence" value="ECO:0007669"/>
    <property type="project" value="TreeGrafter"/>
</dbReference>
<dbReference type="PANTHER" id="PTHR16631:SF14">
    <property type="entry name" value="FAMILY 17 GLUCOSIDASE SCW10-RELATED"/>
    <property type="match status" value="1"/>
</dbReference>
<evidence type="ECO:0000256" key="4">
    <source>
        <dbReference type="ARBA" id="ARBA00022525"/>
    </source>
</evidence>
<dbReference type="SUPFAM" id="SSF51445">
    <property type="entry name" value="(Trans)glycosidases"/>
    <property type="match status" value="1"/>
</dbReference>
<feature type="chain" id="PRO_5009134045" description="Glycoside hydrolase family 17 protein" evidence="11">
    <location>
        <begin position="22"/>
        <end position="441"/>
    </location>
</feature>
<gene>
    <name evidence="12" type="ORF">LIPSTDRAFT_328470</name>
</gene>
<feature type="compositionally biased region" description="Low complexity" evidence="10">
    <location>
        <begin position="158"/>
        <end position="190"/>
    </location>
</feature>
<keyword evidence="5 11" id="KW-0732">Signal</keyword>
<dbReference type="AlphaFoldDB" id="A0A1E3Q1Y3"/>
<keyword evidence="13" id="KW-1185">Reference proteome</keyword>
<evidence type="ECO:0000256" key="3">
    <source>
        <dbReference type="ARBA" id="ARBA00022512"/>
    </source>
</evidence>
<comment type="similarity">
    <text evidence="2">Belongs to the glycosyl hydrolase 17 family.</text>
</comment>
<dbReference type="InterPro" id="IPR017853">
    <property type="entry name" value="GH"/>
</dbReference>